<dbReference type="EMBL" id="CABPRJ010000500">
    <property type="protein sequence ID" value="VVC29879.1"/>
    <property type="molecule type" value="Genomic_DNA"/>
</dbReference>
<name>A0A5E4MEP8_9HEMI</name>
<reference evidence="1 2" key="1">
    <citation type="submission" date="2019-08" db="EMBL/GenBank/DDBJ databases">
        <authorList>
            <person name="Alioto T."/>
            <person name="Alioto T."/>
            <person name="Gomez Garrido J."/>
        </authorList>
    </citation>
    <scope>NUCLEOTIDE SEQUENCE [LARGE SCALE GENOMIC DNA]</scope>
</reference>
<evidence type="ECO:0008006" key="3">
    <source>
        <dbReference type="Google" id="ProtNLM"/>
    </source>
</evidence>
<evidence type="ECO:0000313" key="1">
    <source>
        <dbReference type="EMBL" id="VVC29879.1"/>
    </source>
</evidence>
<evidence type="ECO:0000313" key="2">
    <source>
        <dbReference type="Proteomes" id="UP000325440"/>
    </source>
</evidence>
<protein>
    <recommendedName>
        <fullName evidence="3">Reverse transcriptase domain</fullName>
    </recommendedName>
</protein>
<sequence length="166" mass="19030">MICPVIPVSASQSLKFVYENCLRGRKQKKKKKEKKDIECPNVLWILNMEQVKVPERAAPVLTLDISLRCGRWRIGKLFERIIKRRLEAHLESVGGLSERQYGFRKVRHYYKGLGNCNASSRWTGKSKEALRGRGSRRSQFNSASLTFSLREPTWLGLVGHAPVSQC</sequence>
<accession>A0A5E4MEP8</accession>
<dbReference type="AlphaFoldDB" id="A0A5E4MEP8"/>
<keyword evidence="2" id="KW-1185">Reference proteome</keyword>
<dbReference type="Proteomes" id="UP000325440">
    <property type="component" value="Unassembled WGS sequence"/>
</dbReference>
<organism evidence="1 2">
    <name type="scientific">Cinara cedri</name>
    <dbReference type="NCBI Taxonomy" id="506608"/>
    <lineage>
        <taxon>Eukaryota</taxon>
        <taxon>Metazoa</taxon>
        <taxon>Ecdysozoa</taxon>
        <taxon>Arthropoda</taxon>
        <taxon>Hexapoda</taxon>
        <taxon>Insecta</taxon>
        <taxon>Pterygota</taxon>
        <taxon>Neoptera</taxon>
        <taxon>Paraneoptera</taxon>
        <taxon>Hemiptera</taxon>
        <taxon>Sternorrhyncha</taxon>
        <taxon>Aphidomorpha</taxon>
        <taxon>Aphidoidea</taxon>
        <taxon>Aphididae</taxon>
        <taxon>Lachninae</taxon>
        <taxon>Cinara</taxon>
    </lineage>
</organism>
<proteinExistence type="predicted"/>
<gene>
    <name evidence="1" type="ORF">CINCED_3A000929</name>
</gene>